<keyword evidence="3" id="KW-1185">Reference proteome</keyword>
<dbReference type="RefSeq" id="WP_076713259.1">
    <property type="nucleotide sequence ID" value="NZ_MOEN01000023.1"/>
</dbReference>
<comment type="caution">
    <text evidence="2">The sequence shown here is derived from an EMBL/GenBank/DDBJ whole genome shotgun (WGS) entry which is preliminary data.</text>
</comment>
<sequence length="229" mass="26506">MDIILFLLTLIFLGSSFYLVYAFINKKTKKVAAITAIASFVLAVIIAPTTEENKTKESKTVEKQDVVKEQQEPKTAKIDSKKLAKEIEVAAFPAKVSIVKKNIIVEFQGNFRTNPRFDYYFPNIGRVFDKICKYNLDDFLYIIFDMKPYYNGNEKHLMKIRFIASSACSTWKDLRENQKRNLGSAVYALFNTYLYPSDAEIYDKESFINVCYERPEIGVFCRKNLKAIQ</sequence>
<protein>
    <submittedName>
        <fullName evidence="2">Uncharacterized protein</fullName>
    </submittedName>
</protein>
<dbReference type="STRING" id="1914305.BLW93_06325"/>
<organism evidence="2 3">
    <name type="scientific">Desulfurobacterium indicum</name>
    <dbReference type="NCBI Taxonomy" id="1914305"/>
    <lineage>
        <taxon>Bacteria</taxon>
        <taxon>Pseudomonadati</taxon>
        <taxon>Aquificota</taxon>
        <taxon>Aquificia</taxon>
        <taxon>Desulfurobacteriales</taxon>
        <taxon>Desulfurobacteriaceae</taxon>
        <taxon>Desulfurobacterium</taxon>
    </lineage>
</organism>
<feature type="transmembrane region" description="Helical" evidence="1">
    <location>
        <begin position="32"/>
        <end position="50"/>
    </location>
</feature>
<dbReference type="EMBL" id="MOEN01000023">
    <property type="protein sequence ID" value="OMH40221.1"/>
    <property type="molecule type" value="Genomic_DNA"/>
</dbReference>
<evidence type="ECO:0000313" key="3">
    <source>
        <dbReference type="Proteomes" id="UP000187408"/>
    </source>
</evidence>
<accession>A0A1R1MK85</accession>
<keyword evidence="1" id="KW-0472">Membrane</keyword>
<dbReference type="AlphaFoldDB" id="A0A1R1MK85"/>
<gene>
    <name evidence="2" type="ORF">BLW93_06325</name>
</gene>
<proteinExistence type="predicted"/>
<keyword evidence="1" id="KW-0812">Transmembrane</keyword>
<evidence type="ECO:0000313" key="2">
    <source>
        <dbReference type="EMBL" id="OMH40221.1"/>
    </source>
</evidence>
<name>A0A1R1MK85_9BACT</name>
<reference evidence="2 3" key="1">
    <citation type="submission" date="2016-10" db="EMBL/GenBank/DDBJ databases">
        <title>Genome sequence of a sulfur-reducing bacterium Desulfurobacterium indicum K6013.</title>
        <authorList>
            <person name="Cao J."/>
            <person name="Shao Z."/>
            <person name="Alain K."/>
            <person name="Jebbar M."/>
        </authorList>
    </citation>
    <scope>NUCLEOTIDE SEQUENCE [LARGE SCALE GENOMIC DNA]</scope>
    <source>
        <strain evidence="2 3">K6013</strain>
    </source>
</reference>
<dbReference type="Proteomes" id="UP000187408">
    <property type="component" value="Unassembled WGS sequence"/>
</dbReference>
<evidence type="ECO:0000256" key="1">
    <source>
        <dbReference type="SAM" id="Phobius"/>
    </source>
</evidence>
<keyword evidence="1" id="KW-1133">Transmembrane helix</keyword>